<reference evidence="2 3" key="1">
    <citation type="submission" date="2020-02" db="EMBL/GenBank/DDBJ databases">
        <authorList>
            <person name="Ma Q."/>
            <person name="Huang Y."/>
            <person name="Song X."/>
            <person name="Pei D."/>
        </authorList>
    </citation>
    <scope>NUCLEOTIDE SEQUENCE [LARGE SCALE GENOMIC DNA]</scope>
    <source>
        <strain evidence="2">Sxm20200214</strain>
        <tissue evidence="2">Leaf</tissue>
    </source>
</reference>
<gene>
    <name evidence="2" type="ORF">Bca52824_000769</name>
</gene>
<evidence type="ECO:0000313" key="2">
    <source>
        <dbReference type="EMBL" id="KAG2329589.1"/>
    </source>
</evidence>
<dbReference type="EMBL" id="JAAMPC010000001">
    <property type="protein sequence ID" value="KAG2329589.1"/>
    <property type="molecule type" value="Genomic_DNA"/>
</dbReference>
<sequence length="82" mass="9035">MLRSGNGAVNTLATEGNYKFDFTVQNDGEDVTLETDFVTAKVMGTLKDSRAIYSLQGRWRHSADAPVDDDSEVADFKNGAFR</sequence>
<accession>A0A8X8B962</accession>
<comment type="caution">
    <text evidence="2">The sequence shown here is derived from an EMBL/GenBank/DDBJ whole genome shotgun (WGS) entry which is preliminary data.</text>
</comment>
<protein>
    <submittedName>
        <fullName evidence="2">Uncharacterized protein</fullName>
    </submittedName>
</protein>
<proteinExistence type="predicted"/>
<dbReference type="OrthoDB" id="1742889at2759"/>
<dbReference type="AlphaFoldDB" id="A0A8X8B962"/>
<evidence type="ECO:0000256" key="1">
    <source>
        <dbReference type="SAM" id="MobiDB-lite"/>
    </source>
</evidence>
<name>A0A8X8B962_BRACI</name>
<dbReference type="Proteomes" id="UP000886595">
    <property type="component" value="Unassembled WGS sequence"/>
</dbReference>
<evidence type="ECO:0000313" key="3">
    <source>
        <dbReference type="Proteomes" id="UP000886595"/>
    </source>
</evidence>
<organism evidence="2 3">
    <name type="scientific">Brassica carinata</name>
    <name type="common">Ethiopian mustard</name>
    <name type="synonym">Abyssinian cabbage</name>
    <dbReference type="NCBI Taxonomy" id="52824"/>
    <lineage>
        <taxon>Eukaryota</taxon>
        <taxon>Viridiplantae</taxon>
        <taxon>Streptophyta</taxon>
        <taxon>Embryophyta</taxon>
        <taxon>Tracheophyta</taxon>
        <taxon>Spermatophyta</taxon>
        <taxon>Magnoliopsida</taxon>
        <taxon>eudicotyledons</taxon>
        <taxon>Gunneridae</taxon>
        <taxon>Pentapetalae</taxon>
        <taxon>rosids</taxon>
        <taxon>malvids</taxon>
        <taxon>Brassicales</taxon>
        <taxon>Brassicaceae</taxon>
        <taxon>Brassiceae</taxon>
        <taxon>Brassica</taxon>
    </lineage>
</organism>
<keyword evidence="3" id="KW-1185">Reference proteome</keyword>
<feature type="region of interest" description="Disordered" evidence="1">
    <location>
        <begin position="63"/>
        <end position="82"/>
    </location>
</feature>